<dbReference type="InterPro" id="IPR036953">
    <property type="entry name" value="GreA/GreB_C_sf"/>
</dbReference>
<dbReference type="SUPFAM" id="SSF54534">
    <property type="entry name" value="FKBP-like"/>
    <property type="match status" value="1"/>
</dbReference>
<dbReference type="HAMAP" id="MF_00105">
    <property type="entry name" value="GreA_GreB"/>
    <property type="match status" value="1"/>
</dbReference>
<dbReference type="AlphaFoldDB" id="A0A2K4ZNW9"/>
<dbReference type="PIRSF" id="PIRSF006092">
    <property type="entry name" value="GreA_GreB"/>
    <property type="match status" value="1"/>
</dbReference>
<dbReference type="Proteomes" id="UP000236311">
    <property type="component" value="Unassembled WGS sequence"/>
</dbReference>
<dbReference type="PROSITE" id="PS00830">
    <property type="entry name" value="GREAB_2"/>
    <property type="match status" value="1"/>
</dbReference>
<comment type="function">
    <text evidence="7 9 10">Necessary for efficient RNA polymerase transcription elongation past template-encoded arresting sites. The arresting sites in DNA have the property of trapping a certain fraction of elongating RNA polymerases that pass through, resulting in locked ternary complexes. Cleavage of the nascent transcript by cleavage factors such as GreA or GreB allows the resumption of elongation from the new 3'terminus. GreA releases sequences of 2 to 3 nucleotides.</text>
</comment>
<dbReference type="Pfam" id="PF01272">
    <property type="entry name" value="GreA_GreB"/>
    <property type="match status" value="1"/>
</dbReference>
<gene>
    <name evidence="13" type="primary">greA_2</name>
    <name evidence="9" type="synonym">greA</name>
    <name evidence="13" type="ORF">AMURIS_04835</name>
</gene>
<dbReference type="Gene3D" id="3.10.50.30">
    <property type="entry name" value="Transcription elongation factor, GreA/GreB, C-terminal domain"/>
    <property type="match status" value="1"/>
</dbReference>
<dbReference type="PANTHER" id="PTHR30437">
    <property type="entry name" value="TRANSCRIPTION ELONGATION FACTOR GREA"/>
    <property type="match status" value="1"/>
</dbReference>
<dbReference type="InterPro" id="IPR006359">
    <property type="entry name" value="Tscrpt_elong_fac_GreA"/>
</dbReference>
<dbReference type="RefSeq" id="WP_103242052.1">
    <property type="nucleotide sequence ID" value="NZ_JANJZD010000041.1"/>
</dbReference>
<evidence type="ECO:0000256" key="5">
    <source>
        <dbReference type="ARBA" id="ARBA00023125"/>
    </source>
</evidence>
<keyword evidence="4" id="KW-0175">Coiled coil</keyword>
<evidence type="ECO:0000259" key="12">
    <source>
        <dbReference type="Pfam" id="PF03449"/>
    </source>
</evidence>
<evidence type="ECO:0000256" key="3">
    <source>
        <dbReference type="ARBA" id="ARBA00023015"/>
    </source>
</evidence>
<dbReference type="NCBIfam" id="NF001263">
    <property type="entry name" value="PRK00226.1-4"/>
    <property type="match status" value="1"/>
</dbReference>
<name>A0A2K4ZNW9_9FIRM</name>
<dbReference type="GO" id="GO:0070063">
    <property type="term" value="F:RNA polymerase binding"/>
    <property type="evidence" value="ECO:0007669"/>
    <property type="project" value="InterPro"/>
</dbReference>
<organism evidence="13 14">
    <name type="scientific">Acetatifactor muris</name>
    <dbReference type="NCBI Taxonomy" id="879566"/>
    <lineage>
        <taxon>Bacteria</taxon>
        <taxon>Bacillati</taxon>
        <taxon>Bacillota</taxon>
        <taxon>Clostridia</taxon>
        <taxon>Lachnospirales</taxon>
        <taxon>Lachnospiraceae</taxon>
        <taxon>Acetatifactor</taxon>
    </lineage>
</organism>
<dbReference type="GO" id="GO:0003746">
    <property type="term" value="F:translation elongation factor activity"/>
    <property type="evidence" value="ECO:0007669"/>
    <property type="project" value="UniProtKB-KW"/>
</dbReference>
<evidence type="ECO:0000313" key="14">
    <source>
        <dbReference type="Proteomes" id="UP000236311"/>
    </source>
</evidence>
<feature type="domain" description="Transcription elongation factor GreA/GreB C-terminal" evidence="11">
    <location>
        <begin position="80"/>
        <end position="154"/>
    </location>
</feature>
<dbReference type="InterPro" id="IPR018151">
    <property type="entry name" value="TF_GreA/GreB_CS"/>
</dbReference>
<proteinExistence type="inferred from homology"/>
<keyword evidence="5 9" id="KW-0238">DNA-binding</keyword>
<dbReference type="GO" id="GO:0003677">
    <property type="term" value="F:DNA binding"/>
    <property type="evidence" value="ECO:0007669"/>
    <property type="project" value="UniProtKB-UniRule"/>
</dbReference>
<dbReference type="NCBIfam" id="TIGR01462">
    <property type="entry name" value="greA"/>
    <property type="match status" value="1"/>
</dbReference>
<evidence type="ECO:0000256" key="8">
    <source>
        <dbReference type="ARBA" id="ARBA00030776"/>
    </source>
</evidence>
<evidence type="ECO:0000256" key="4">
    <source>
        <dbReference type="ARBA" id="ARBA00023054"/>
    </source>
</evidence>
<dbReference type="Gene3D" id="1.10.287.180">
    <property type="entry name" value="Transcription elongation factor, GreA/GreB, N-terminal domain"/>
    <property type="match status" value="1"/>
</dbReference>
<keyword evidence="3 9" id="KW-0805">Transcription regulation</keyword>
<accession>A0A2K4ZNW9</accession>
<evidence type="ECO:0000256" key="2">
    <source>
        <dbReference type="ARBA" id="ARBA00013729"/>
    </source>
</evidence>
<dbReference type="GO" id="GO:0032784">
    <property type="term" value="P:regulation of DNA-templated transcription elongation"/>
    <property type="evidence" value="ECO:0007669"/>
    <property type="project" value="UniProtKB-UniRule"/>
</dbReference>
<dbReference type="InterPro" id="IPR036805">
    <property type="entry name" value="Tscrpt_elong_fac_GreA/B_N_sf"/>
</dbReference>
<evidence type="ECO:0000256" key="6">
    <source>
        <dbReference type="ARBA" id="ARBA00023163"/>
    </source>
</evidence>
<dbReference type="InterPro" id="IPR023459">
    <property type="entry name" value="Tscrpt_elong_fac_GreA/B_fam"/>
</dbReference>
<evidence type="ECO:0000256" key="1">
    <source>
        <dbReference type="ARBA" id="ARBA00008213"/>
    </source>
</evidence>
<dbReference type="InterPro" id="IPR001437">
    <property type="entry name" value="Tscrpt_elong_fac_GreA/B_C"/>
</dbReference>
<dbReference type="PANTHER" id="PTHR30437:SF4">
    <property type="entry name" value="TRANSCRIPTION ELONGATION FACTOR GREA"/>
    <property type="match status" value="1"/>
</dbReference>
<keyword evidence="13" id="KW-0251">Elongation factor</keyword>
<dbReference type="InterPro" id="IPR022691">
    <property type="entry name" value="Tscrpt_elong_fac_GreA/B_N"/>
</dbReference>
<keyword evidence="14" id="KW-1185">Reference proteome</keyword>
<evidence type="ECO:0000256" key="10">
    <source>
        <dbReference type="RuleBase" id="RU000556"/>
    </source>
</evidence>
<comment type="similarity">
    <text evidence="1 9 10">Belongs to the GreA/GreB family.</text>
</comment>
<dbReference type="GO" id="GO:0006354">
    <property type="term" value="P:DNA-templated transcription elongation"/>
    <property type="evidence" value="ECO:0007669"/>
    <property type="project" value="TreeGrafter"/>
</dbReference>
<keyword evidence="6 9" id="KW-0804">Transcription</keyword>
<feature type="domain" description="Transcription elongation factor GreA/GreB N-terminal" evidence="12">
    <location>
        <begin position="5"/>
        <end position="73"/>
    </location>
</feature>
<protein>
    <recommendedName>
        <fullName evidence="2 9">Transcription elongation factor GreA</fullName>
    </recommendedName>
    <alternativeName>
        <fullName evidence="8 9">Transcript cleavage factor GreA</fullName>
    </alternativeName>
</protein>
<evidence type="ECO:0000256" key="7">
    <source>
        <dbReference type="ARBA" id="ARBA00024916"/>
    </source>
</evidence>
<dbReference type="EMBL" id="OFSM01000038">
    <property type="protein sequence ID" value="SOY32082.1"/>
    <property type="molecule type" value="Genomic_DNA"/>
</dbReference>
<dbReference type="SUPFAM" id="SSF46557">
    <property type="entry name" value="GreA transcript cleavage protein, N-terminal domain"/>
    <property type="match status" value="1"/>
</dbReference>
<dbReference type="InterPro" id="IPR028624">
    <property type="entry name" value="Tscrpt_elong_fac_GreA/B"/>
</dbReference>
<dbReference type="FunFam" id="1.10.287.180:FF:000001">
    <property type="entry name" value="Transcription elongation factor GreA"/>
    <property type="match status" value="1"/>
</dbReference>
<evidence type="ECO:0000313" key="13">
    <source>
        <dbReference type="EMBL" id="SOY32082.1"/>
    </source>
</evidence>
<reference evidence="13 14" key="1">
    <citation type="submission" date="2018-01" db="EMBL/GenBank/DDBJ databases">
        <authorList>
            <person name="Gaut B.S."/>
            <person name="Morton B.R."/>
            <person name="Clegg M.T."/>
            <person name="Duvall M.R."/>
        </authorList>
    </citation>
    <scope>NUCLEOTIDE SEQUENCE [LARGE SCALE GENOMIC DNA]</scope>
    <source>
        <strain evidence="13">GP69</strain>
    </source>
</reference>
<dbReference type="OrthoDB" id="9808774at2"/>
<keyword evidence="13" id="KW-0648">Protein biosynthesis</keyword>
<dbReference type="Pfam" id="PF03449">
    <property type="entry name" value="GreA_GreB_N"/>
    <property type="match status" value="1"/>
</dbReference>
<sequence length="167" mass="18881">MYDELTPGDIRKMEEEIEHRKLVVRPKALEDVKEARAQGDLSENFEYYAAKKFKNQNESRIRYLERMIRTAKVISEESAEDEVGINNTVTVEFADDGSVETYKIVTTVRGNSLENLISNESPLGKALLGKKEGDTVSVQVNASTGYEVKIIRIDKSTDDGNDKIRSF</sequence>
<evidence type="ECO:0000259" key="11">
    <source>
        <dbReference type="Pfam" id="PF01272"/>
    </source>
</evidence>
<evidence type="ECO:0000256" key="9">
    <source>
        <dbReference type="HAMAP-Rule" id="MF_00105"/>
    </source>
</evidence>